<dbReference type="OrthoDB" id="5874680at2759"/>
<protein>
    <submittedName>
        <fullName evidence="1">Uncharacterized protein</fullName>
    </submittedName>
</protein>
<reference evidence="1 2" key="1">
    <citation type="submission" date="2013-12" db="EMBL/GenBank/DDBJ databases">
        <title>Draft genome of the parsitic nematode Ancylostoma duodenale.</title>
        <authorList>
            <person name="Mitreva M."/>
        </authorList>
    </citation>
    <scope>NUCLEOTIDE SEQUENCE [LARGE SCALE GENOMIC DNA]</scope>
    <source>
        <strain evidence="1 2">Zhejiang</strain>
    </source>
</reference>
<sequence length="364" mass="41528">MPMPMPVAVPHMVPVYVPMPVMTSRSAGLRPASYETSGDGKGRTYYKTFNDKLSNLFIALHNYYMWKARQCPCCGNIPKITEHAPTNGDDVEIQILPTWGFQTGTLQKIGYLMEIFVKTLRCYRKKTADCLLAFSPELAKEMIRTLEVDEKSVVHWKQWFRDVFHDYHSAEITQIERPSTLVLIDETHIECRKGSVGRTVCRDWLEGIRYGTRLVFVKFTDHCSSANLDAVIQRQGLVWERYNNLPNGVETVNHSAIFMDSITGMCVQRIVNNWSHAVAKITLVSQAVVQQNYEVLWMLPGGVGRGHVYEYHRPGHHEYSNSYATSQSWGSPLSNSFASSDSISNGYSKSYSVKFMEFRIKITL</sequence>
<evidence type="ECO:0000313" key="2">
    <source>
        <dbReference type="Proteomes" id="UP000054047"/>
    </source>
</evidence>
<keyword evidence="2" id="KW-1185">Reference proteome</keyword>
<accession>A0A0C2H8L8</accession>
<gene>
    <name evidence="1" type="ORF">ANCDUO_01702</name>
</gene>
<organism evidence="1 2">
    <name type="scientific">Ancylostoma duodenale</name>
    <dbReference type="NCBI Taxonomy" id="51022"/>
    <lineage>
        <taxon>Eukaryota</taxon>
        <taxon>Metazoa</taxon>
        <taxon>Ecdysozoa</taxon>
        <taxon>Nematoda</taxon>
        <taxon>Chromadorea</taxon>
        <taxon>Rhabditida</taxon>
        <taxon>Rhabditina</taxon>
        <taxon>Rhabditomorpha</taxon>
        <taxon>Strongyloidea</taxon>
        <taxon>Ancylostomatidae</taxon>
        <taxon>Ancylostomatinae</taxon>
        <taxon>Ancylostoma</taxon>
    </lineage>
</organism>
<name>A0A0C2H8L8_9BILA</name>
<evidence type="ECO:0000313" key="1">
    <source>
        <dbReference type="EMBL" id="KIH67969.1"/>
    </source>
</evidence>
<proteinExistence type="predicted"/>
<dbReference type="EMBL" id="KN726508">
    <property type="protein sequence ID" value="KIH67969.1"/>
    <property type="molecule type" value="Genomic_DNA"/>
</dbReference>
<dbReference type="Proteomes" id="UP000054047">
    <property type="component" value="Unassembled WGS sequence"/>
</dbReference>
<dbReference type="AlphaFoldDB" id="A0A0C2H8L8"/>